<dbReference type="Proteomes" id="UP001595989">
    <property type="component" value="Unassembled WGS sequence"/>
</dbReference>
<dbReference type="InterPro" id="IPR029063">
    <property type="entry name" value="SAM-dependent_MTases_sf"/>
</dbReference>
<dbReference type="EMBL" id="JBHSFU010000003">
    <property type="protein sequence ID" value="MFC4557051.1"/>
    <property type="molecule type" value="Genomic_DNA"/>
</dbReference>
<dbReference type="RefSeq" id="WP_390292990.1">
    <property type="nucleotide sequence ID" value="NZ_JBHSFU010000003.1"/>
</dbReference>
<keyword evidence="2" id="KW-0808">Transferase</keyword>
<proteinExistence type="predicted"/>
<keyword evidence="3" id="KW-1185">Reference proteome</keyword>
<dbReference type="PANTHER" id="PTHR43591">
    <property type="entry name" value="METHYLTRANSFERASE"/>
    <property type="match status" value="1"/>
</dbReference>
<gene>
    <name evidence="2" type="ORF">ACFO3D_02355</name>
</gene>
<sequence length="254" mass="29160">MNEKDHVKQVFSKNKESYVTSSTHSTGSDLELMVEWLSLGLDKTVLDIATGGGHVAKKLSPHVGKLVATDLTKEMLENTAKHLKEYKNISYEVADAGDLPYEDNSFDIITCRIAAHHFPQPKKFVKEVARVLKPGGKFLFIDNVAPEDPALDKFVNTLEKMRDYSHGRSLRISEWENLLGQEKLHVQKDKTKKKTLPYQEWVTRTLDDEDEIKKVRDYIWNADVDTKEYFQVKIESDQITSFAIDELMVLCKKQ</sequence>
<dbReference type="Gene3D" id="3.40.50.150">
    <property type="entry name" value="Vaccinia Virus protein VP39"/>
    <property type="match status" value="1"/>
</dbReference>
<dbReference type="InterPro" id="IPR013216">
    <property type="entry name" value="Methyltransf_11"/>
</dbReference>
<evidence type="ECO:0000259" key="1">
    <source>
        <dbReference type="Pfam" id="PF08241"/>
    </source>
</evidence>
<name>A0ABV9DEC2_9BACI</name>
<accession>A0ABV9DEC2</accession>
<dbReference type="CDD" id="cd02440">
    <property type="entry name" value="AdoMet_MTases"/>
    <property type="match status" value="1"/>
</dbReference>
<dbReference type="Pfam" id="PF08241">
    <property type="entry name" value="Methyltransf_11"/>
    <property type="match status" value="1"/>
</dbReference>
<dbReference type="EC" id="2.1.1.-" evidence="2"/>
<protein>
    <submittedName>
        <fullName evidence="2">Class I SAM-dependent methyltransferase</fullName>
        <ecNumber evidence="2">2.1.1.-</ecNumber>
    </submittedName>
</protein>
<reference evidence="3" key="1">
    <citation type="journal article" date="2019" name="Int. J. Syst. Evol. Microbiol.">
        <title>The Global Catalogue of Microorganisms (GCM) 10K type strain sequencing project: providing services to taxonomists for standard genome sequencing and annotation.</title>
        <authorList>
            <consortium name="The Broad Institute Genomics Platform"/>
            <consortium name="The Broad Institute Genome Sequencing Center for Infectious Disease"/>
            <person name="Wu L."/>
            <person name="Ma J."/>
        </authorList>
    </citation>
    <scope>NUCLEOTIDE SEQUENCE [LARGE SCALE GENOMIC DNA]</scope>
    <source>
        <strain evidence="3">CGMCC 4.7426</strain>
    </source>
</reference>
<evidence type="ECO:0000313" key="3">
    <source>
        <dbReference type="Proteomes" id="UP001595989"/>
    </source>
</evidence>
<evidence type="ECO:0000313" key="2">
    <source>
        <dbReference type="EMBL" id="MFC4557051.1"/>
    </source>
</evidence>
<feature type="domain" description="Methyltransferase type 11" evidence="1">
    <location>
        <begin position="46"/>
        <end position="140"/>
    </location>
</feature>
<dbReference type="SUPFAM" id="SSF53335">
    <property type="entry name" value="S-adenosyl-L-methionine-dependent methyltransferases"/>
    <property type="match status" value="1"/>
</dbReference>
<organism evidence="2 3">
    <name type="scientific">Virgibacillus kekensis</name>
    <dbReference type="NCBI Taxonomy" id="202261"/>
    <lineage>
        <taxon>Bacteria</taxon>
        <taxon>Bacillati</taxon>
        <taxon>Bacillota</taxon>
        <taxon>Bacilli</taxon>
        <taxon>Bacillales</taxon>
        <taxon>Bacillaceae</taxon>
        <taxon>Virgibacillus</taxon>
    </lineage>
</organism>
<dbReference type="GO" id="GO:0032259">
    <property type="term" value="P:methylation"/>
    <property type="evidence" value="ECO:0007669"/>
    <property type="project" value="UniProtKB-KW"/>
</dbReference>
<keyword evidence="2" id="KW-0489">Methyltransferase</keyword>
<dbReference type="GO" id="GO:0008168">
    <property type="term" value="F:methyltransferase activity"/>
    <property type="evidence" value="ECO:0007669"/>
    <property type="project" value="UniProtKB-KW"/>
</dbReference>
<comment type="caution">
    <text evidence="2">The sequence shown here is derived from an EMBL/GenBank/DDBJ whole genome shotgun (WGS) entry which is preliminary data.</text>
</comment>